<dbReference type="RefSeq" id="WP_226977985.1">
    <property type="nucleotide sequence ID" value="NZ_CP099532.1"/>
</dbReference>
<protein>
    <submittedName>
        <fullName evidence="2">Uncharacterized protein</fullName>
    </submittedName>
</protein>
<dbReference type="Proteomes" id="UP001164392">
    <property type="component" value="Chromosome"/>
</dbReference>
<evidence type="ECO:0000256" key="1">
    <source>
        <dbReference type="SAM" id="SignalP"/>
    </source>
</evidence>
<proteinExistence type="predicted"/>
<evidence type="ECO:0000313" key="3">
    <source>
        <dbReference type="Proteomes" id="UP001164392"/>
    </source>
</evidence>
<feature type="chain" id="PRO_5041435746" evidence="1">
    <location>
        <begin position="20"/>
        <end position="320"/>
    </location>
</feature>
<reference evidence="2" key="1">
    <citation type="submission" date="2022-06" db="EMBL/GenBank/DDBJ databases">
        <title>Dynamics of rice microbiomes reveals core vertical transmitted seed endophytes.</title>
        <authorList>
            <person name="Liao K."/>
            <person name="Zhang X."/>
        </authorList>
    </citation>
    <scope>NUCLEOTIDE SEQUENCE</scope>
    <source>
        <strain evidence="2">JR3-14</strain>
    </source>
</reference>
<dbReference type="PROSITE" id="PS51257">
    <property type="entry name" value="PROKAR_LIPOPROTEIN"/>
    <property type="match status" value="1"/>
</dbReference>
<dbReference type="EMBL" id="CP099534">
    <property type="protein sequence ID" value="UYK89255.1"/>
    <property type="molecule type" value="Genomic_DNA"/>
</dbReference>
<accession>A0AA46SVF7</accession>
<dbReference type="AlphaFoldDB" id="A0AA46SVF7"/>
<evidence type="ECO:0000313" key="2">
    <source>
        <dbReference type="EMBL" id="UYK89255.1"/>
    </source>
</evidence>
<name>A0AA46SVF7_9XANT</name>
<sequence length="320" mass="33076">MKTSLACFSVLLLGGCAHLEQAPLVYASKTSFGVDVSTASTENPGISMNLGYKQVDAAYVPVAVARKCNDGVAGADCSKKGYELLVISGVAREGDSDADGTSEDARIEAAKKASTDYARALSEETLAKQAMIEADSKLKQLRDSYSAAAKRQSAYDQAKLKWASLQAAAASPGTVEEADVIAAKSAMDALAPTAEDQAILAGFAQSENDLRQNAAAVASEYASKQKASELQEAILKSANAKIARSNLGDSYSVFGSFDGTSTVNGKGSASIGLGKMFSTGVAAQRLASGISTMACYDLIKSKAPAAVAAAELEKLLQHCQ</sequence>
<organism evidence="2 3">
    <name type="scientific">Xanthomonas sacchari</name>
    <dbReference type="NCBI Taxonomy" id="56458"/>
    <lineage>
        <taxon>Bacteria</taxon>
        <taxon>Pseudomonadati</taxon>
        <taxon>Pseudomonadota</taxon>
        <taxon>Gammaproteobacteria</taxon>
        <taxon>Lysobacterales</taxon>
        <taxon>Lysobacteraceae</taxon>
        <taxon>Xanthomonas</taxon>
    </lineage>
</organism>
<feature type="signal peptide" evidence="1">
    <location>
        <begin position="1"/>
        <end position="19"/>
    </location>
</feature>
<gene>
    <name evidence="2" type="ORF">NG824_02000</name>
</gene>
<keyword evidence="1" id="KW-0732">Signal</keyword>